<dbReference type="Proteomes" id="UP000073816">
    <property type="component" value="Chromosome"/>
</dbReference>
<reference evidence="7" key="1">
    <citation type="submission" date="2015-09" db="EMBL/GenBank/DDBJ databases">
        <title>Complete sequence of Algoriphagus sp. M8-2.</title>
        <authorList>
            <person name="Shintani M."/>
        </authorList>
    </citation>
    <scope>NUCLEOTIDE SEQUENCE [LARGE SCALE GENOMIC DNA]</scope>
    <source>
        <strain evidence="7">M8-2</strain>
    </source>
</reference>
<dbReference type="AlphaFoldDB" id="A0A142EQL1"/>
<keyword evidence="4" id="KW-0812">Transmembrane</keyword>
<dbReference type="KEGG" id="alm:AO498_13290"/>
<keyword evidence="4" id="KW-1133">Transmembrane helix</keyword>
<evidence type="ECO:0000256" key="2">
    <source>
        <dbReference type="ARBA" id="ARBA00012438"/>
    </source>
</evidence>
<dbReference type="InterPro" id="IPR005467">
    <property type="entry name" value="His_kinase_dom"/>
</dbReference>
<comment type="catalytic activity">
    <reaction evidence="1">
        <text>ATP + protein L-histidine = ADP + protein N-phospho-L-histidine.</text>
        <dbReference type="EC" id="2.7.13.3"/>
    </reaction>
</comment>
<dbReference type="CDD" id="cd00075">
    <property type="entry name" value="HATPase"/>
    <property type="match status" value="1"/>
</dbReference>
<dbReference type="Gene3D" id="3.30.450.20">
    <property type="entry name" value="PAS domain"/>
    <property type="match status" value="1"/>
</dbReference>
<evidence type="ECO:0000313" key="7">
    <source>
        <dbReference type="Proteomes" id="UP000073816"/>
    </source>
</evidence>
<organism evidence="6 7">
    <name type="scientific">Algoriphagus sanaruensis</name>
    <dbReference type="NCBI Taxonomy" id="1727163"/>
    <lineage>
        <taxon>Bacteria</taxon>
        <taxon>Pseudomonadati</taxon>
        <taxon>Bacteroidota</taxon>
        <taxon>Cytophagia</taxon>
        <taxon>Cytophagales</taxon>
        <taxon>Cyclobacteriaceae</taxon>
        <taxon>Algoriphagus</taxon>
    </lineage>
</organism>
<keyword evidence="4" id="KW-0472">Membrane</keyword>
<dbReference type="RefSeq" id="WP_067548570.1">
    <property type="nucleotide sequence ID" value="NZ_CP012836.1"/>
</dbReference>
<name>A0A142EQL1_9BACT</name>
<feature type="transmembrane region" description="Helical" evidence="4">
    <location>
        <begin position="6"/>
        <end position="28"/>
    </location>
</feature>
<keyword evidence="3" id="KW-0597">Phosphoprotein</keyword>
<dbReference type="InterPro" id="IPR036890">
    <property type="entry name" value="HATPase_C_sf"/>
</dbReference>
<dbReference type="SUPFAM" id="SSF47384">
    <property type="entry name" value="Homodimeric domain of signal transducing histidine kinase"/>
    <property type="match status" value="1"/>
</dbReference>
<accession>A0A142EQL1</accession>
<feature type="transmembrane region" description="Helical" evidence="4">
    <location>
        <begin position="103"/>
        <end position="124"/>
    </location>
</feature>
<dbReference type="Pfam" id="PF16927">
    <property type="entry name" value="HisKA_7TM"/>
    <property type="match status" value="1"/>
</dbReference>
<dbReference type="InterPro" id="IPR004358">
    <property type="entry name" value="Sig_transdc_His_kin-like_C"/>
</dbReference>
<dbReference type="SMART" id="SM00387">
    <property type="entry name" value="HATPase_c"/>
    <property type="match status" value="1"/>
</dbReference>
<gene>
    <name evidence="6" type="ORF">AO498_13290</name>
</gene>
<dbReference type="STRING" id="1727163.AO498_13290"/>
<evidence type="ECO:0000256" key="3">
    <source>
        <dbReference type="ARBA" id="ARBA00022553"/>
    </source>
</evidence>
<dbReference type="Gene3D" id="1.10.287.130">
    <property type="match status" value="1"/>
</dbReference>
<feature type="transmembrane region" description="Helical" evidence="4">
    <location>
        <begin position="144"/>
        <end position="165"/>
    </location>
</feature>
<dbReference type="EMBL" id="CP012836">
    <property type="protein sequence ID" value="AMQ57416.1"/>
    <property type="molecule type" value="Genomic_DNA"/>
</dbReference>
<feature type="transmembrane region" description="Helical" evidence="4">
    <location>
        <begin position="212"/>
        <end position="230"/>
    </location>
</feature>
<evidence type="ECO:0000259" key="5">
    <source>
        <dbReference type="PROSITE" id="PS50109"/>
    </source>
</evidence>
<dbReference type="PRINTS" id="PR00344">
    <property type="entry name" value="BCTRLSENSOR"/>
</dbReference>
<dbReference type="InterPro" id="IPR003594">
    <property type="entry name" value="HATPase_dom"/>
</dbReference>
<feature type="transmembrane region" description="Helical" evidence="4">
    <location>
        <begin position="71"/>
        <end position="91"/>
    </location>
</feature>
<dbReference type="Gene3D" id="3.30.565.10">
    <property type="entry name" value="Histidine kinase-like ATPase, C-terminal domain"/>
    <property type="match status" value="1"/>
</dbReference>
<dbReference type="PROSITE" id="PS50109">
    <property type="entry name" value="HIS_KIN"/>
    <property type="match status" value="1"/>
</dbReference>
<evidence type="ECO:0000256" key="4">
    <source>
        <dbReference type="SAM" id="Phobius"/>
    </source>
</evidence>
<dbReference type="PATRIC" id="fig|1727163.4.peg.2772"/>
<evidence type="ECO:0000256" key="1">
    <source>
        <dbReference type="ARBA" id="ARBA00000085"/>
    </source>
</evidence>
<feature type="transmembrane region" description="Helical" evidence="4">
    <location>
        <begin position="177"/>
        <end position="200"/>
    </location>
</feature>
<dbReference type="PANTHER" id="PTHR43547">
    <property type="entry name" value="TWO-COMPONENT HISTIDINE KINASE"/>
    <property type="match status" value="1"/>
</dbReference>
<dbReference type="InterPro" id="IPR031621">
    <property type="entry name" value="HisKA_7TM"/>
</dbReference>
<feature type="transmembrane region" description="Helical" evidence="4">
    <location>
        <begin position="33"/>
        <end position="51"/>
    </location>
</feature>
<dbReference type="InterPro" id="IPR036097">
    <property type="entry name" value="HisK_dim/P_sf"/>
</dbReference>
<dbReference type="EC" id="2.7.13.3" evidence="2"/>
<dbReference type="PANTHER" id="PTHR43547:SF2">
    <property type="entry name" value="HYBRID SIGNAL TRANSDUCTION HISTIDINE KINASE C"/>
    <property type="match status" value="1"/>
</dbReference>
<dbReference type="GO" id="GO:0000155">
    <property type="term" value="F:phosphorelay sensor kinase activity"/>
    <property type="evidence" value="ECO:0007669"/>
    <property type="project" value="InterPro"/>
</dbReference>
<proteinExistence type="predicted"/>
<protein>
    <recommendedName>
        <fullName evidence="2">histidine kinase</fullName>
        <ecNumber evidence="2">2.7.13.3</ecNumber>
    </recommendedName>
</protein>
<dbReference type="SUPFAM" id="SSF55874">
    <property type="entry name" value="ATPase domain of HSP90 chaperone/DNA topoisomerase II/histidine kinase"/>
    <property type="match status" value="1"/>
</dbReference>
<sequence>MDFVINSYSLVLFISSLIVYGLSSYILFKVDDALRWIAFTMMSFSFWGFFYGMELTSQTMEQMLIWSKVQYLGLVFAPACWLVFTLKYAGIDDGKGKFIQNSIFILPIVTYILVLSNSWHHLHYKNTWVIQDGPFPILGIEKGPWYLVQIAYAYAYYAIGTYVLWKNFKSANLHFKTLTKILIIAGFLPLFVNILYQLAWFKPFEGLDFTPYAFLFTYSLLGIAIIRFNFLNIWPIARDKILEVMSRGVLVFDHRNILVDFNKAARDYFTEPEYIVLGQSAEKVFTNSPHLLDLVNRKENEKFQNKIRVKDFEKTYELESVKLLNSQSLITGTLIFIDDITHDVLTQETLQQQAQELKQLNELKDKYFSIISHDLKGPVFGVKELIYLTTTGIISEKEFLEMLPEVSKNMEHVAILLENLLAWTSSQLRGEYIQIQRLDLNRIIQNQKSLLDRIAKDKNIEIVLQTQKEITINGDRNMMDLIFRNLISNAIKFSNPNSKVEISCMLDQDLIQIKIKDYGVGIPEENLIKLNNGVSFSTRGQSNESGTGLGMLMVKEYIQKNNGSLQIFSKQGEGSEFIVSFPLAKDED</sequence>
<dbReference type="OrthoDB" id="1269247at2"/>
<evidence type="ECO:0000313" key="6">
    <source>
        <dbReference type="EMBL" id="AMQ57416.1"/>
    </source>
</evidence>
<dbReference type="Pfam" id="PF02518">
    <property type="entry name" value="HATPase_c"/>
    <property type="match status" value="1"/>
</dbReference>
<keyword evidence="7" id="KW-1185">Reference proteome</keyword>
<reference evidence="6 7" key="2">
    <citation type="journal article" date="2016" name="Genome Announc.">
        <title>Complete Genome Sequence of Algoriphagus sp. Strain M8-2, Isolated from a Brackish Lake.</title>
        <authorList>
            <person name="Muraguchi Y."/>
            <person name="Kushimoto K."/>
            <person name="Ohtsubo Y."/>
            <person name="Suzuki T."/>
            <person name="Dohra H."/>
            <person name="Kimbara K."/>
            <person name="Shintani M."/>
        </authorList>
    </citation>
    <scope>NUCLEOTIDE SEQUENCE [LARGE SCALE GENOMIC DNA]</scope>
    <source>
        <strain evidence="6 7">M8-2</strain>
    </source>
</reference>
<feature type="domain" description="Histidine kinase" evidence="5">
    <location>
        <begin position="370"/>
        <end position="585"/>
    </location>
</feature>